<proteinExistence type="predicted"/>
<dbReference type="AlphaFoldDB" id="A0A936F2T0"/>
<evidence type="ECO:0000256" key="1">
    <source>
        <dbReference type="SAM" id="SignalP"/>
    </source>
</evidence>
<gene>
    <name evidence="2" type="ORF">IPN91_10655</name>
</gene>
<reference evidence="2 3" key="1">
    <citation type="submission" date="2020-10" db="EMBL/GenBank/DDBJ databases">
        <title>Connecting structure to function with the recovery of over 1000 high-quality activated sludge metagenome-assembled genomes encoding full-length rRNA genes using long-read sequencing.</title>
        <authorList>
            <person name="Singleton C.M."/>
            <person name="Petriglieri F."/>
            <person name="Kristensen J.M."/>
            <person name="Kirkegaard R.H."/>
            <person name="Michaelsen T.Y."/>
            <person name="Andersen M.H."/>
            <person name="Karst S.M."/>
            <person name="Dueholm M.S."/>
            <person name="Nielsen P.H."/>
            <person name="Albertsen M."/>
        </authorList>
    </citation>
    <scope>NUCLEOTIDE SEQUENCE [LARGE SCALE GENOMIC DNA]</scope>
    <source>
        <strain evidence="2">OdNE_18-Q3-R46-58_MAXAC.008</strain>
    </source>
</reference>
<dbReference type="Gene3D" id="3.40.50.2300">
    <property type="match status" value="1"/>
</dbReference>
<evidence type="ECO:0000313" key="2">
    <source>
        <dbReference type="EMBL" id="MBK8573087.1"/>
    </source>
</evidence>
<dbReference type="Proteomes" id="UP000709959">
    <property type="component" value="Unassembled WGS sequence"/>
</dbReference>
<keyword evidence="1" id="KW-0732">Signal</keyword>
<comment type="caution">
    <text evidence="2">The sequence shown here is derived from an EMBL/GenBank/DDBJ whole genome shotgun (WGS) entry which is preliminary data.</text>
</comment>
<evidence type="ECO:0000313" key="3">
    <source>
        <dbReference type="Proteomes" id="UP000709959"/>
    </source>
</evidence>
<organism evidence="2 3">
    <name type="scientific">Candidatus Geothrix odensensis</name>
    <dbReference type="NCBI Taxonomy" id="2954440"/>
    <lineage>
        <taxon>Bacteria</taxon>
        <taxon>Pseudomonadati</taxon>
        <taxon>Acidobacteriota</taxon>
        <taxon>Holophagae</taxon>
        <taxon>Holophagales</taxon>
        <taxon>Holophagaceae</taxon>
        <taxon>Geothrix</taxon>
    </lineage>
</organism>
<dbReference type="EMBL" id="JADKCH010000011">
    <property type="protein sequence ID" value="MBK8573087.1"/>
    <property type="molecule type" value="Genomic_DNA"/>
</dbReference>
<accession>A0A936F2T0</accession>
<sequence>MKLRALLCTPFLLTVPLAAGDYDALARTLRQAWPQCATVALVCDTAGSKGAIDAITGAMTGMKVIVVDVKGPQDIGKAVATLTGRRPDAVVLVAGDKVAGDGSGAAAFLIQRLGAAKIPTVATTEQAVKQGAVFAVGPGTAGKVLGNAKAAGAAGVSLPAGASPI</sequence>
<name>A0A936F2T0_9BACT</name>
<feature type="signal peptide" evidence="1">
    <location>
        <begin position="1"/>
        <end position="19"/>
    </location>
</feature>
<protein>
    <submittedName>
        <fullName evidence="2">Uncharacterized protein</fullName>
    </submittedName>
</protein>
<feature type="chain" id="PRO_5037803397" evidence="1">
    <location>
        <begin position="20"/>
        <end position="165"/>
    </location>
</feature>